<dbReference type="AlphaFoldDB" id="A0ABD3Q819"/>
<feature type="transmembrane region" description="Helical" evidence="9">
    <location>
        <begin position="125"/>
        <end position="146"/>
    </location>
</feature>
<gene>
    <name evidence="10" type="ORF">ACHAWO_010527</name>
</gene>
<feature type="transmembrane region" description="Helical" evidence="9">
    <location>
        <begin position="325"/>
        <end position="347"/>
    </location>
</feature>
<comment type="caution">
    <text evidence="10">The sequence shown here is derived from an EMBL/GenBank/DDBJ whole genome shotgun (WGS) entry which is preliminary data.</text>
</comment>
<feature type="transmembrane region" description="Helical" evidence="9">
    <location>
        <begin position="70"/>
        <end position="88"/>
    </location>
</feature>
<keyword evidence="6 9" id="KW-0472">Membrane</keyword>
<feature type="transmembrane region" description="Helical" evidence="9">
    <location>
        <begin position="408"/>
        <end position="428"/>
    </location>
</feature>
<comment type="subcellular location">
    <subcellularLocation>
        <location evidence="1">Cell membrane</location>
        <topology evidence="1">Multi-pass membrane protein</topology>
    </subcellularLocation>
</comment>
<keyword evidence="2" id="KW-0813">Transport</keyword>
<dbReference type="PIRSF" id="PIRSF006060">
    <property type="entry name" value="AA_transporter"/>
    <property type="match status" value="1"/>
</dbReference>
<accession>A0ABD3Q819</accession>
<organism evidence="10 11">
    <name type="scientific">Cyclotella atomus</name>
    <dbReference type="NCBI Taxonomy" id="382360"/>
    <lineage>
        <taxon>Eukaryota</taxon>
        <taxon>Sar</taxon>
        <taxon>Stramenopiles</taxon>
        <taxon>Ochrophyta</taxon>
        <taxon>Bacillariophyta</taxon>
        <taxon>Coscinodiscophyceae</taxon>
        <taxon>Thalassiosirophycidae</taxon>
        <taxon>Stephanodiscales</taxon>
        <taxon>Stephanodiscaceae</taxon>
        <taxon>Cyclotella</taxon>
    </lineage>
</organism>
<protein>
    <submittedName>
        <fullName evidence="10">Uncharacterized protein</fullName>
    </submittedName>
</protein>
<feature type="region of interest" description="Disordered" evidence="8">
    <location>
        <begin position="1"/>
        <end position="39"/>
    </location>
</feature>
<sequence>MFMSSANKNTSANGDTAPASHQRHGSEEPLLPQSPQTSPAPPLKAWSLAIIIFYAVSGGPFGIEPTIRSGGNFAAIMGFIFFPILFSFPEALVTAELGSAFHCASGGVAWVEEAFGEQMGFMCGWLSWIAGATDNAVYPILFLEYIESVLGYKEDGSDFLSGWSRFGCVTGITLVLSLLNYRGLDVVGNTTIVICVIAMSPFIPMLVLGIPKMVPSRWLQTPETDNGTEDLFDDAFETSSGPLSNTGLAAMGGILWRPYINNIFWNLNSYDSAACFATETECVRTAYMRGIFISLAMAFMSYIIPILLVTAATDYTQSEWVDGQLGAAAIDIGGPWVGAWMLLAAGISNLGQFEAEMSSDSLMLMGMAERGYLPKVFKSRSRYGTPTAGIITGTIVIVAFGWADFGQLLELLNANYALALVLEYAAFVKLRHTRRDMQRPYRIPISDRFASLVIIPPVLGIMFVFLVSSWYTYLFCGVSILAGLAVVRLAKKAQLFGSANRTDDANCNGELSSYTSLS</sequence>
<keyword evidence="5 9" id="KW-1133">Transmembrane helix</keyword>
<name>A0ABD3Q819_9STRA</name>
<dbReference type="InterPro" id="IPR044566">
    <property type="entry name" value="RMV1-like"/>
</dbReference>
<reference evidence="10 11" key="1">
    <citation type="submission" date="2024-10" db="EMBL/GenBank/DDBJ databases">
        <title>Updated reference genomes for cyclostephanoid diatoms.</title>
        <authorList>
            <person name="Roberts W.R."/>
            <person name="Alverson A.J."/>
        </authorList>
    </citation>
    <scope>NUCLEOTIDE SEQUENCE [LARGE SCALE GENOMIC DNA]</scope>
    <source>
        <strain evidence="10 11">AJA010-31</strain>
    </source>
</reference>
<dbReference type="Gene3D" id="1.20.1740.10">
    <property type="entry name" value="Amino acid/polyamine transporter I"/>
    <property type="match status" value="1"/>
</dbReference>
<keyword evidence="3" id="KW-1003">Cell membrane</keyword>
<evidence type="ECO:0000256" key="1">
    <source>
        <dbReference type="ARBA" id="ARBA00004651"/>
    </source>
</evidence>
<dbReference type="Pfam" id="PF13520">
    <property type="entry name" value="AA_permease_2"/>
    <property type="match status" value="1"/>
</dbReference>
<evidence type="ECO:0000313" key="10">
    <source>
        <dbReference type="EMBL" id="KAL3796247.1"/>
    </source>
</evidence>
<evidence type="ECO:0000313" key="11">
    <source>
        <dbReference type="Proteomes" id="UP001530400"/>
    </source>
</evidence>
<feature type="transmembrane region" description="Helical" evidence="9">
    <location>
        <begin position="291"/>
        <end position="313"/>
    </location>
</feature>
<dbReference type="GO" id="GO:0005886">
    <property type="term" value="C:plasma membrane"/>
    <property type="evidence" value="ECO:0007669"/>
    <property type="project" value="UniProtKB-SubCell"/>
</dbReference>
<feature type="transmembrane region" description="Helical" evidence="9">
    <location>
        <begin position="190"/>
        <end position="210"/>
    </location>
</feature>
<evidence type="ECO:0000256" key="3">
    <source>
        <dbReference type="ARBA" id="ARBA00022475"/>
    </source>
</evidence>
<proteinExistence type="inferred from homology"/>
<feature type="transmembrane region" description="Helical" evidence="9">
    <location>
        <begin position="45"/>
        <end position="63"/>
    </location>
</feature>
<keyword evidence="4 9" id="KW-0812">Transmembrane</keyword>
<dbReference type="Proteomes" id="UP001530400">
    <property type="component" value="Unassembled WGS sequence"/>
</dbReference>
<evidence type="ECO:0000256" key="7">
    <source>
        <dbReference type="ARBA" id="ARBA00024041"/>
    </source>
</evidence>
<feature type="transmembrane region" description="Helical" evidence="9">
    <location>
        <begin position="449"/>
        <end position="466"/>
    </location>
</feature>
<evidence type="ECO:0000256" key="5">
    <source>
        <dbReference type="ARBA" id="ARBA00022989"/>
    </source>
</evidence>
<dbReference type="EMBL" id="JALLPJ020000299">
    <property type="protein sequence ID" value="KAL3796247.1"/>
    <property type="molecule type" value="Genomic_DNA"/>
</dbReference>
<keyword evidence="11" id="KW-1185">Reference proteome</keyword>
<feature type="transmembrane region" description="Helical" evidence="9">
    <location>
        <begin position="383"/>
        <end position="402"/>
    </location>
</feature>
<feature type="transmembrane region" description="Helical" evidence="9">
    <location>
        <begin position="472"/>
        <end position="490"/>
    </location>
</feature>
<dbReference type="PANTHER" id="PTHR45826">
    <property type="entry name" value="POLYAMINE TRANSPORTER PUT1"/>
    <property type="match status" value="1"/>
</dbReference>
<dbReference type="GO" id="GO:0015203">
    <property type="term" value="F:polyamine transmembrane transporter activity"/>
    <property type="evidence" value="ECO:0007669"/>
    <property type="project" value="UniProtKB-ARBA"/>
</dbReference>
<feature type="transmembrane region" description="Helical" evidence="9">
    <location>
        <begin position="166"/>
        <end position="184"/>
    </location>
</feature>
<dbReference type="InterPro" id="IPR002293">
    <property type="entry name" value="AA/rel_permease1"/>
</dbReference>
<evidence type="ECO:0000256" key="6">
    <source>
        <dbReference type="ARBA" id="ARBA00023136"/>
    </source>
</evidence>
<evidence type="ECO:0000256" key="4">
    <source>
        <dbReference type="ARBA" id="ARBA00022692"/>
    </source>
</evidence>
<evidence type="ECO:0000256" key="2">
    <source>
        <dbReference type="ARBA" id="ARBA00022448"/>
    </source>
</evidence>
<evidence type="ECO:0000256" key="9">
    <source>
        <dbReference type="SAM" id="Phobius"/>
    </source>
</evidence>
<comment type="similarity">
    <text evidence="7">Belongs to the amino acid-polyamine-organocation (APC) superfamily. Polyamine:cation symporter (PHS) (TC 2.A.3.12) family.</text>
</comment>
<feature type="compositionally biased region" description="Polar residues" evidence="8">
    <location>
        <begin position="1"/>
        <end position="14"/>
    </location>
</feature>
<evidence type="ECO:0000256" key="8">
    <source>
        <dbReference type="SAM" id="MobiDB-lite"/>
    </source>
</evidence>
<dbReference type="PANTHER" id="PTHR45826:SF2">
    <property type="entry name" value="AMINO ACID TRANSPORTER"/>
    <property type="match status" value="1"/>
</dbReference>